<evidence type="ECO:0000313" key="1">
    <source>
        <dbReference type="EMBL" id="RCV15375.1"/>
    </source>
</evidence>
<reference evidence="1" key="1">
    <citation type="journal article" date="2012" name="Nat. Biotechnol.">
        <title>Reference genome sequence of the model plant Setaria.</title>
        <authorList>
            <person name="Bennetzen J.L."/>
            <person name="Schmutz J."/>
            <person name="Wang H."/>
            <person name="Percifield R."/>
            <person name="Hawkins J."/>
            <person name="Pontaroli A.C."/>
            <person name="Estep M."/>
            <person name="Feng L."/>
            <person name="Vaughn J.N."/>
            <person name="Grimwood J."/>
            <person name="Jenkins J."/>
            <person name="Barry K."/>
            <person name="Lindquist E."/>
            <person name="Hellsten U."/>
            <person name="Deshpande S."/>
            <person name="Wang X."/>
            <person name="Wu X."/>
            <person name="Mitros T."/>
            <person name="Triplett J."/>
            <person name="Yang X."/>
            <person name="Ye C.Y."/>
            <person name="Mauro-Herrera M."/>
            <person name="Wang L."/>
            <person name="Li P."/>
            <person name="Sharma M."/>
            <person name="Sharma R."/>
            <person name="Ronald P.C."/>
            <person name="Panaud O."/>
            <person name="Kellogg E.A."/>
            <person name="Brutnell T.P."/>
            <person name="Doust A.N."/>
            <person name="Tuskan G.A."/>
            <person name="Rokhsar D."/>
            <person name="Devos K.M."/>
        </authorList>
    </citation>
    <scope>NUCLEOTIDE SEQUENCE [LARGE SCALE GENOMIC DNA]</scope>
    <source>
        <strain evidence="1">Yugu1</strain>
    </source>
</reference>
<dbReference type="EMBL" id="CM003530">
    <property type="protein sequence ID" value="RCV15374.1"/>
    <property type="molecule type" value="Genomic_DNA"/>
</dbReference>
<dbReference type="EMBL" id="CM003530">
    <property type="protein sequence ID" value="RCV15375.1"/>
    <property type="molecule type" value="Genomic_DNA"/>
</dbReference>
<proteinExistence type="predicted"/>
<dbReference type="AlphaFoldDB" id="A0A368QBL1"/>
<protein>
    <submittedName>
        <fullName evidence="1">Uncharacterized protein</fullName>
    </submittedName>
</protein>
<organism evidence="1">
    <name type="scientific">Setaria italica</name>
    <name type="common">Foxtail millet</name>
    <name type="synonym">Panicum italicum</name>
    <dbReference type="NCBI Taxonomy" id="4555"/>
    <lineage>
        <taxon>Eukaryota</taxon>
        <taxon>Viridiplantae</taxon>
        <taxon>Streptophyta</taxon>
        <taxon>Embryophyta</taxon>
        <taxon>Tracheophyta</taxon>
        <taxon>Spermatophyta</taxon>
        <taxon>Magnoliopsida</taxon>
        <taxon>Liliopsida</taxon>
        <taxon>Poales</taxon>
        <taxon>Poaceae</taxon>
        <taxon>PACMAD clade</taxon>
        <taxon>Panicoideae</taxon>
        <taxon>Panicodae</taxon>
        <taxon>Paniceae</taxon>
        <taxon>Cenchrinae</taxon>
        <taxon>Setaria</taxon>
    </lineage>
</organism>
<accession>A0A368QBL1</accession>
<name>A0A368QBL1_SETIT</name>
<sequence length="119" mass="13193">MVAMSCRCRSGWGAVGLNFAWLHPPAHSFRVDTRQGKRLAGPEFVKQQADASHFPTLSSGKGTPRGQGEGNYTWDDVVSCGTVGIRTTTLIIDFFSTDISFCLLDMLIKEHHLLDQFFT</sequence>
<gene>
    <name evidence="1" type="ORF">SETIT_3G051500v2</name>
</gene>
<reference evidence="1" key="2">
    <citation type="submission" date="2015-07" db="EMBL/GenBank/DDBJ databases">
        <authorList>
            <person name="Noorani M."/>
        </authorList>
    </citation>
    <scope>NUCLEOTIDE SEQUENCE</scope>
    <source>
        <strain evidence="1">Yugu1</strain>
    </source>
</reference>